<dbReference type="Gene3D" id="3.40.50.10840">
    <property type="entry name" value="Putative sugar-binding, N-terminal domain"/>
    <property type="match status" value="1"/>
</dbReference>
<keyword evidence="3" id="KW-0547">Nucleotide-binding</keyword>
<comment type="caution">
    <text evidence="9">The sequence shown here is derived from an EMBL/GenBank/DDBJ whole genome shotgun (WGS) entry which is preliminary data.</text>
</comment>
<dbReference type="Pfam" id="PF07005">
    <property type="entry name" value="SBD_N"/>
    <property type="match status" value="1"/>
</dbReference>
<dbReference type="GO" id="GO:0005524">
    <property type="term" value="F:ATP binding"/>
    <property type="evidence" value="ECO:0007669"/>
    <property type="project" value="UniProtKB-KW"/>
</dbReference>
<protein>
    <recommendedName>
        <fullName evidence="11">Serine kinase</fullName>
    </recommendedName>
</protein>
<evidence type="ECO:0000256" key="6">
    <source>
        <dbReference type="ARBA" id="ARBA00023277"/>
    </source>
</evidence>
<keyword evidence="5" id="KW-0067">ATP-binding</keyword>
<feature type="domain" description="Four-carbon acid sugar kinase nucleotide binding" evidence="8">
    <location>
        <begin position="229"/>
        <end position="390"/>
    </location>
</feature>
<dbReference type="Gene3D" id="3.40.980.20">
    <property type="entry name" value="Four-carbon acid sugar kinase, nucleotide binding domain"/>
    <property type="match status" value="1"/>
</dbReference>
<dbReference type="GO" id="GO:0016301">
    <property type="term" value="F:kinase activity"/>
    <property type="evidence" value="ECO:0007669"/>
    <property type="project" value="UniProtKB-KW"/>
</dbReference>
<dbReference type="SUPFAM" id="SSF142764">
    <property type="entry name" value="YgbK-like"/>
    <property type="match status" value="1"/>
</dbReference>
<evidence type="ECO:0000259" key="7">
    <source>
        <dbReference type="Pfam" id="PF07005"/>
    </source>
</evidence>
<gene>
    <name evidence="9" type="ORF">AB840_02265</name>
</gene>
<dbReference type="RefSeq" id="WP_048513207.1">
    <property type="nucleotide sequence ID" value="NZ_FUXD01000006.1"/>
</dbReference>
<dbReference type="EMBL" id="LEKT01000004">
    <property type="protein sequence ID" value="KMO87556.1"/>
    <property type="molecule type" value="Genomic_DNA"/>
</dbReference>
<sequence length="407" mass="43986">MHTFTVIADDFTGANDTGVQVCKRGIPIDVILDAHHIENNSASLSVDTESRVLCAGEAYDRVAAVMRRVLETGGCQHLYKKIDSTLRGNIQAELQALVDVYKPQTVIFAPAYPVQGRTVEQGRLCVDGQPLLTTEIAKDPRNPLREDCLPALLQSCGIRVSRHYSIADIETENLIFGEGAYTFDAVTDQHLEGIARHAAALPERILWIGSAGLAEGLLNAVCPVKPGMAVVGSISLKTMEQIAYCRGKGVAIVHTDMIQAYEQRQVQESVKKAAAYLENGRDILLTAAESRQDYERFAAYGGQRGISTDRLAEFTKQTLSRMVLPVLGQAKTAGIFLTGGDTAIAVIECLRSRGSHIEQELLPGFVQGRLNGGPYDGLPIVTKAGAFGSAADIYACMQKIKALPDSK</sequence>
<dbReference type="Proteomes" id="UP000036503">
    <property type="component" value="Unassembled WGS sequence"/>
</dbReference>
<dbReference type="InterPro" id="IPR010737">
    <property type="entry name" value="4-carb_acid_sugar_kinase_N"/>
</dbReference>
<feature type="domain" description="Four-carbon acid sugar kinase N-terminal" evidence="7">
    <location>
        <begin position="5"/>
        <end position="217"/>
    </location>
</feature>
<organism evidence="9 10">
    <name type="scientific">Megasphaera cerevisiae DSM 20462</name>
    <dbReference type="NCBI Taxonomy" id="1122219"/>
    <lineage>
        <taxon>Bacteria</taxon>
        <taxon>Bacillati</taxon>
        <taxon>Bacillota</taxon>
        <taxon>Negativicutes</taxon>
        <taxon>Veillonellales</taxon>
        <taxon>Veillonellaceae</taxon>
        <taxon>Megasphaera</taxon>
    </lineage>
</organism>
<evidence type="ECO:0000313" key="10">
    <source>
        <dbReference type="Proteomes" id="UP000036503"/>
    </source>
</evidence>
<evidence type="ECO:0000256" key="1">
    <source>
        <dbReference type="ARBA" id="ARBA00005715"/>
    </source>
</evidence>
<comment type="similarity">
    <text evidence="1">Belongs to the four-carbon acid sugar kinase family.</text>
</comment>
<evidence type="ECO:0000259" key="8">
    <source>
        <dbReference type="Pfam" id="PF17042"/>
    </source>
</evidence>
<dbReference type="AlphaFoldDB" id="A0A0J6ZRI3"/>
<reference evidence="9 10" key="1">
    <citation type="submission" date="2015-06" db="EMBL/GenBank/DDBJ databases">
        <title>Draft genome sequence of beer spoilage bacterium Megasphaera cerevisiae type strain 20462.</title>
        <authorList>
            <person name="Kutumbaka K."/>
            <person name="Pasmowitz J."/>
            <person name="Mategko J."/>
            <person name="Reyes D."/>
            <person name="Friedrich A."/>
            <person name="Han S."/>
            <person name="Martens-Habbena W."/>
            <person name="Neal-McKinney J."/>
            <person name="Janagama H.K."/>
            <person name="Nadala C."/>
            <person name="Samadpour M."/>
        </authorList>
    </citation>
    <scope>NUCLEOTIDE SEQUENCE [LARGE SCALE GENOMIC DNA]</scope>
    <source>
        <strain evidence="9 10">DSM 20462</strain>
    </source>
</reference>
<keyword evidence="2" id="KW-0808">Transferase</keyword>
<dbReference type="InterPro" id="IPR037051">
    <property type="entry name" value="4-carb_acid_sugar_kinase_N_sf"/>
</dbReference>
<dbReference type="PATRIC" id="fig|1122219.3.peg.1694"/>
<evidence type="ECO:0000256" key="4">
    <source>
        <dbReference type="ARBA" id="ARBA00022777"/>
    </source>
</evidence>
<proteinExistence type="inferred from homology"/>
<dbReference type="OrthoDB" id="9778478at2"/>
<dbReference type="STRING" id="39029.BSR42_03240"/>
<dbReference type="InParanoid" id="A0A0J6ZRI3"/>
<dbReference type="Pfam" id="PF17042">
    <property type="entry name" value="NBD_C"/>
    <property type="match status" value="1"/>
</dbReference>
<evidence type="ECO:0000256" key="3">
    <source>
        <dbReference type="ARBA" id="ARBA00022741"/>
    </source>
</evidence>
<keyword evidence="10" id="KW-1185">Reference proteome</keyword>
<keyword evidence="4" id="KW-0418">Kinase</keyword>
<accession>A0A0J6ZRI3</accession>
<evidence type="ECO:0000256" key="5">
    <source>
        <dbReference type="ARBA" id="ARBA00022840"/>
    </source>
</evidence>
<evidence type="ECO:0000256" key="2">
    <source>
        <dbReference type="ARBA" id="ARBA00022679"/>
    </source>
</evidence>
<keyword evidence="6" id="KW-0119">Carbohydrate metabolism</keyword>
<dbReference type="InterPro" id="IPR042213">
    <property type="entry name" value="NBD_C_sf"/>
</dbReference>
<dbReference type="InterPro" id="IPR031475">
    <property type="entry name" value="NBD_C"/>
</dbReference>
<evidence type="ECO:0000313" key="9">
    <source>
        <dbReference type="EMBL" id="KMO87556.1"/>
    </source>
</evidence>
<evidence type="ECO:0008006" key="11">
    <source>
        <dbReference type="Google" id="ProtNLM"/>
    </source>
</evidence>
<name>A0A0J6ZRI3_9FIRM</name>